<dbReference type="RefSeq" id="WP_044203266.1">
    <property type="nucleotide sequence ID" value="NZ_JBEHES010000070.1"/>
</dbReference>
<keyword evidence="3" id="KW-1185">Reference proteome</keyword>
<dbReference type="EMBL" id="JQOF01000002">
    <property type="protein sequence ID" value="KGA42828.1"/>
    <property type="molecule type" value="Genomic_DNA"/>
</dbReference>
<evidence type="ECO:0000313" key="3">
    <source>
        <dbReference type="Proteomes" id="UP000029447"/>
    </source>
</evidence>
<feature type="transmembrane region" description="Helical" evidence="1">
    <location>
        <begin position="144"/>
        <end position="165"/>
    </location>
</feature>
<proteinExistence type="predicted"/>
<keyword evidence="1" id="KW-0812">Transmembrane</keyword>
<sequence length="204" mass="23701">MAIGLSSIALIGASAALAAVIFKNKEPRIKEVLDLEKFSPEEIEASPQLKIIQNDLNVYLTGVTDVQFHPILLDIMDRYKKPIGYFSKLENKLILNIPYYIEIKKEGFFSRFLNKKYFLSDFIHFMVFISLVFLAINYENHPSYWVKSASLGFSVASGIIVYYWFSNIDIERKRYLNKRDLAEYESVFRDYAKNKLLNPVKDSL</sequence>
<evidence type="ECO:0000313" key="2">
    <source>
        <dbReference type="EMBL" id="KGA42828.1"/>
    </source>
</evidence>
<keyword evidence="1" id="KW-0472">Membrane</keyword>
<evidence type="ECO:0000256" key="1">
    <source>
        <dbReference type="SAM" id="Phobius"/>
    </source>
</evidence>
<comment type="caution">
    <text evidence="2">The sequence shown here is derived from an EMBL/GenBank/DDBJ whole genome shotgun (WGS) entry which is preliminary data.</text>
</comment>
<organism evidence="2 3">
    <name type="scientific">Pectobacterium odoriferum</name>
    <dbReference type="NCBI Taxonomy" id="78398"/>
    <lineage>
        <taxon>Bacteria</taxon>
        <taxon>Pseudomonadati</taxon>
        <taxon>Pseudomonadota</taxon>
        <taxon>Gammaproteobacteria</taxon>
        <taxon>Enterobacterales</taxon>
        <taxon>Pectobacteriaceae</taxon>
        <taxon>Pectobacterium</taxon>
    </lineage>
</organism>
<accession>A0ABR4VTV9</accession>
<gene>
    <name evidence="2" type="ORF">KU75_02955</name>
</gene>
<feature type="transmembrane region" description="Helical" evidence="1">
    <location>
        <begin position="117"/>
        <end position="138"/>
    </location>
</feature>
<dbReference type="Proteomes" id="UP000029447">
    <property type="component" value="Unassembled WGS sequence"/>
</dbReference>
<keyword evidence="1" id="KW-1133">Transmembrane helix</keyword>
<reference evidence="2 3" key="1">
    <citation type="submission" date="2014-08" db="EMBL/GenBank/DDBJ databases">
        <title>Genome sequences of NCPPB Pectobacterium isolates.</title>
        <authorList>
            <person name="Glover R.H."/>
            <person name="Sapp M."/>
            <person name="Elphinstone J."/>
        </authorList>
    </citation>
    <scope>NUCLEOTIDE SEQUENCE [LARGE SCALE GENOMIC DNA]</scope>
    <source>
        <strain evidence="2 3">NCPPB3841</strain>
    </source>
</reference>
<protein>
    <submittedName>
        <fullName evidence="2">Uncharacterized protein</fullName>
    </submittedName>
</protein>
<name>A0ABR4VTV9_9GAMM</name>